<dbReference type="GO" id="GO:0003676">
    <property type="term" value="F:nucleic acid binding"/>
    <property type="evidence" value="ECO:0007669"/>
    <property type="project" value="InterPro"/>
</dbReference>
<accession>A0A077S859</accession>
<dbReference type="InterPro" id="IPR012677">
    <property type="entry name" value="Nucleotide-bd_a/b_plait_sf"/>
</dbReference>
<dbReference type="HOGENOM" id="CLU_1345302_0_0_1"/>
<proteinExistence type="predicted"/>
<sequence length="204" mass="22097">MPSHKFACPKGVLHARINDVRQAVTIKSIHELFRRSGDGYVICAYERVVDRMYGMEAYIEFRSRWTEAQARDALDGHAIYDGCCILVVDLVPPFYTTITMPDDGGMAPLYFYDDTPYAEWAAALAAGRCHDEAPTTSSDDLQLKASMGSISSTPSELAAPTAPTSSTTADNALLELSVSDKVLEVDAAMIPTTCSTGCPSCNKP</sequence>
<feature type="domain" description="PTBP1-like RNA recognition motif 2" evidence="1">
    <location>
        <begin position="2"/>
        <end position="89"/>
    </location>
</feature>
<evidence type="ECO:0000259" key="1">
    <source>
        <dbReference type="Pfam" id="PF11835"/>
    </source>
</evidence>
<dbReference type="SUPFAM" id="SSF54928">
    <property type="entry name" value="RNA-binding domain, RBD"/>
    <property type="match status" value="1"/>
</dbReference>
<name>A0A077S859_WHEAT</name>
<gene>
    <name evidence="2" type="ORF">TRAES_3BF080500020CFD_c1</name>
</gene>
<dbReference type="InterPro" id="IPR021790">
    <property type="entry name" value="PTBP1-like_RRM2"/>
</dbReference>
<reference evidence="2" key="1">
    <citation type="journal article" date="2014" name="Science">
        <title>Structural and functional partitioning of bread wheat chromosome 3B.</title>
        <authorList>
            <person name="Choulet F."/>
            <person name="Alberti A."/>
            <person name="Theil S."/>
            <person name="Glover N."/>
            <person name="Barbe V."/>
            <person name="Daron J."/>
            <person name="Pingault L."/>
            <person name="Sourdille P."/>
            <person name="Couloux A."/>
            <person name="Paux E."/>
            <person name="Leroy P."/>
            <person name="Mangenot S."/>
            <person name="Guilhot N."/>
            <person name="Le Gouis J."/>
            <person name="Balfourier F."/>
            <person name="Alaux M."/>
            <person name="Jamilloux V."/>
            <person name="Poulain J."/>
            <person name="Durand C."/>
            <person name="Bellec A."/>
            <person name="Gaspin C."/>
            <person name="Safar J."/>
            <person name="Dolezel J."/>
            <person name="Rogers J."/>
            <person name="Vandepoele K."/>
            <person name="Aury J.M."/>
            <person name="Mayer K."/>
            <person name="Berges H."/>
            <person name="Quesneville H."/>
            <person name="Wincker P."/>
            <person name="Feuillet C."/>
        </authorList>
    </citation>
    <scope>NUCLEOTIDE SEQUENCE</scope>
</reference>
<dbReference type="Pfam" id="PF11835">
    <property type="entry name" value="RRM_8"/>
    <property type="match status" value="1"/>
</dbReference>
<dbReference type="InterPro" id="IPR035979">
    <property type="entry name" value="RBD_domain_sf"/>
</dbReference>
<evidence type="ECO:0000313" key="2">
    <source>
        <dbReference type="EMBL" id="CDM86628.1"/>
    </source>
</evidence>
<dbReference type="AlphaFoldDB" id="A0A077S859"/>
<organism evidence="2">
    <name type="scientific">Triticum aestivum</name>
    <name type="common">Wheat</name>
    <dbReference type="NCBI Taxonomy" id="4565"/>
    <lineage>
        <taxon>Eukaryota</taxon>
        <taxon>Viridiplantae</taxon>
        <taxon>Streptophyta</taxon>
        <taxon>Embryophyta</taxon>
        <taxon>Tracheophyta</taxon>
        <taxon>Spermatophyta</taxon>
        <taxon>Magnoliopsida</taxon>
        <taxon>Liliopsida</taxon>
        <taxon>Poales</taxon>
        <taxon>Poaceae</taxon>
        <taxon>BOP clade</taxon>
        <taxon>Pooideae</taxon>
        <taxon>Triticodae</taxon>
        <taxon>Triticeae</taxon>
        <taxon>Triticinae</taxon>
        <taxon>Triticum</taxon>
    </lineage>
</organism>
<dbReference type="EMBL" id="HG670306">
    <property type="protein sequence ID" value="CDM86628.1"/>
    <property type="molecule type" value="Genomic_DNA"/>
</dbReference>
<protein>
    <recommendedName>
        <fullName evidence="1">PTBP1-like RNA recognition motif 2 domain-containing protein</fullName>
    </recommendedName>
</protein>
<dbReference type="Gene3D" id="3.30.70.330">
    <property type="match status" value="1"/>
</dbReference>